<sequence length="462" mass="51995">MQEASNIYHQKHNQRKRRIIQIFWLCEISFLLVSFHPLRNLNLQSLALLIIFASLLYFAYQQVQKNYLNRAANIIITVMSTVILSFSWLNQGIRDEVLLVFPALITFAVIMGSRKGLYIMFTVIIINLLLMGYLNDAEIVSHSVNGVGISSAILIIIIFGVVFYSIRILGADLIEANNQLMQQQQVLEIEVKNRTSALEQTIQQFVKAKSDLVEADKMASLGRLVAGVAHEINTPVGVAVTAASLIKDRNEQILKSFELGTLARNQLSDYLNATNQSMEILNTNLYRASNLIADFKEVAVLKEDERRTVFDLQTEIINALTCIQQDSEKEHFKIHIDCPDNINVYQDPEVLTRILINLYTNSIKHGFESKQEGDITIKVTLTRDIIHLSYQDTGIGLSESAIKKVFEPFYTTKRGQGGTGLGMHIVFNLVTQSLGGEIQYDNTCQTGAKFDIIFSNNLANTP</sequence>
<dbReference type="SUPFAM" id="SSF55874">
    <property type="entry name" value="ATPase domain of HSP90 chaperone/DNA topoisomerase II/histidine kinase"/>
    <property type="match status" value="1"/>
</dbReference>
<dbReference type="SMART" id="SM00387">
    <property type="entry name" value="HATPase_c"/>
    <property type="match status" value="1"/>
</dbReference>
<keyword evidence="4" id="KW-0472">Membrane</keyword>
<feature type="transmembrane region" description="Helical" evidence="4">
    <location>
        <begin position="67"/>
        <end position="86"/>
    </location>
</feature>
<keyword evidence="3" id="KW-0597">Phosphoprotein</keyword>
<evidence type="ECO:0000256" key="4">
    <source>
        <dbReference type="SAM" id="Phobius"/>
    </source>
</evidence>
<evidence type="ECO:0000313" key="7">
    <source>
        <dbReference type="Proteomes" id="UP000626370"/>
    </source>
</evidence>
<feature type="transmembrane region" description="Helical" evidence="4">
    <location>
        <begin position="43"/>
        <end position="60"/>
    </location>
</feature>
<dbReference type="Gene3D" id="1.10.287.130">
    <property type="match status" value="1"/>
</dbReference>
<evidence type="ECO:0000256" key="3">
    <source>
        <dbReference type="ARBA" id="ARBA00022553"/>
    </source>
</evidence>
<dbReference type="InterPro" id="IPR036097">
    <property type="entry name" value="HisK_dim/P_sf"/>
</dbReference>
<dbReference type="InterPro" id="IPR003661">
    <property type="entry name" value="HisK_dim/P_dom"/>
</dbReference>
<dbReference type="InterPro" id="IPR036890">
    <property type="entry name" value="HATPase_C_sf"/>
</dbReference>
<evidence type="ECO:0000256" key="2">
    <source>
        <dbReference type="ARBA" id="ARBA00012438"/>
    </source>
</evidence>
<evidence type="ECO:0000313" key="6">
    <source>
        <dbReference type="EMBL" id="GHE89146.1"/>
    </source>
</evidence>
<dbReference type="Pfam" id="PF02518">
    <property type="entry name" value="HATPase_c"/>
    <property type="match status" value="1"/>
</dbReference>
<reference evidence="7" key="1">
    <citation type="journal article" date="2019" name="Int. J. Syst. Evol. Microbiol.">
        <title>The Global Catalogue of Microorganisms (GCM) 10K type strain sequencing project: providing services to taxonomists for standard genome sequencing and annotation.</title>
        <authorList>
            <consortium name="The Broad Institute Genomics Platform"/>
            <consortium name="The Broad Institute Genome Sequencing Center for Infectious Disease"/>
            <person name="Wu L."/>
            <person name="Ma J."/>
        </authorList>
    </citation>
    <scope>NUCLEOTIDE SEQUENCE [LARGE SCALE GENOMIC DNA]</scope>
    <source>
        <strain evidence="7">CGMCC 1.15922</strain>
    </source>
</reference>
<dbReference type="PANTHER" id="PTHR43065:SF47">
    <property type="match status" value="1"/>
</dbReference>
<dbReference type="EC" id="2.7.13.3" evidence="2"/>
<dbReference type="Gene3D" id="3.30.565.10">
    <property type="entry name" value="Histidine kinase-like ATPase, C-terminal domain"/>
    <property type="match status" value="1"/>
</dbReference>
<dbReference type="PRINTS" id="PR00344">
    <property type="entry name" value="BCTRLSENSOR"/>
</dbReference>
<feature type="transmembrane region" description="Helical" evidence="4">
    <location>
        <begin position="20"/>
        <end position="37"/>
    </location>
</feature>
<feature type="transmembrane region" description="Helical" evidence="4">
    <location>
        <begin position="92"/>
        <end position="110"/>
    </location>
</feature>
<accession>A0ABQ3IQW7</accession>
<feature type="domain" description="Histidine kinase" evidence="5">
    <location>
        <begin position="227"/>
        <end position="458"/>
    </location>
</feature>
<dbReference type="SUPFAM" id="SSF47384">
    <property type="entry name" value="Homodimeric domain of signal transducing histidine kinase"/>
    <property type="match status" value="1"/>
</dbReference>
<dbReference type="EMBL" id="BNAH01000006">
    <property type="protein sequence ID" value="GHE89146.1"/>
    <property type="molecule type" value="Genomic_DNA"/>
</dbReference>
<name>A0ABQ3IQW7_9GAMM</name>
<evidence type="ECO:0000259" key="5">
    <source>
        <dbReference type="PROSITE" id="PS50109"/>
    </source>
</evidence>
<dbReference type="InterPro" id="IPR003594">
    <property type="entry name" value="HATPase_dom"/>
</dbReference>
<keyword evidence="7" id="KW-1185">Reference proteome</keyword>
<comment type="catalytic activity">
    <reaction evidence="1">
        <text>ATP + protein L-histidine = ADP + protein N-phospho-L-histidine.</text>
        <dbReference type="EC" id="2.7.13.3"/>
    </reaction>
</comment>
<keyword evidence="4" id="KW-1133">Transmembrane helix</keyword>
<dbReference type="PANTHER" id="PTHR43065">
    <property type="entry name" value="SENSOR HISTIDINE KINASE"/>
    <property type="match status" value="1"/>
</dbReference>
<comment type="caution">
    <text evidence="6">The sequence shown here is derived from an EMBL/GenBank/DDBJ whole genome shotgun (WGS) entry which is preliminary data.</text>
</comment>
<evidence type="ECO:0000256" key="1">
    <source>
        <dbReference type="ARBA" id="ARBA00000085"/>
    </source>
</evidence>
<dbReference type="InterPro" id="IPR004358">
    <property type="entry name" value="Sig_transdc_His_kin-like_C"/>
</dbReference>
<keyword evidence="4" id="KW-0812">Transmembrane</keyword>
<dbReference type="InterPro" id="IPR005467">
    <property type="entry name" value="His_kinase_dom"/>
</dbReference>
<gene>
    <name evidence="6" type="ORF">GCM10011501_18290</name>
</gene>
<feature type="transmembrane region" description="Helical" evidence="4">
    <location>
        <begin position="117"/>
        <end position="134"/>
    </location>
</feature>
<organism evidence="6 7">
    <name type="scientific">Thalassotalea profundi</name>
    <dbReference type="NCBI Taxonomy" id="2036687"/>
    <lineage>
        <taxon>Bacteria</taxon>
        <taxon>Pseudomonadati</taxon>
        <taxon>Pseudomonadota</taxon>
        <taxon>Gammaproteobacteria</taxon>
        <taxon>Alteromonadales</taxon>
        <taxon>Colwelliaceae</taxon>
        <taxon>Thalassotalea</taxon>
    </lineage>
</organism>
<dbReference type="CDD" id="cd00082">
    <property type="entry name" value="HisKA"/>
    <property type="match status" value="1"/>
</dbReference>
<feature type="transmembrane region" description="Helical" evidence="4">
    <location>
        <begin position="146"/>
        <end position="166"/>
    </location>
</feature>
<dbReference type="Proteomes" id="UP000626370">
    <property type="component" value="Unassembled WGS sequence"/>
</dbReference>
<proteinExistence type="predicted"/>
<dbReference type="PROSITE" id="PS50109">
    <property type="entry name" value="HIS_KIN"/>
    <property type="match status" value="1"/>
</dbReference>
<protein>
    <recommendedName>
        <fullName evidence="2">histidine kinase</fullName>
        <ecNumber evidence="2">2.7.13.3</ecNumber>
    </recommendedName>
</protein>